<feature type="domain" description="FAD/NAD(P)-binding" evidence="2">
    <location>
        <begin position="4"/>
        <end position="304"/>
    </location>
</feature>
<dbReference type="PANTHER" id="PTHR42949">
    <property type="entry name" value="ANAEROBIC GLYCEROL-3-PHOSPHATE DEHYDROGENASE SUBUNIT B"/>
    <property type="match status" value="1"/>
</dbReference>
<keyword evidence="1" id="KW-0560">Oxidoreductase</keyword>
<dbReference type="Proteomes" id="UP000199428">
    <property type="component" value="Unassembled WGS sequence"/>
</dbReference>
<evidence type="ECO:0000313" key="3">
    <source>
        <dbReference type="EMBL" id="SCZ81522.1"/>
    </source>
</evidence>
<sequence>MLNYDIVIVGGGPAGLAAAVAARNAGVDKILILERDKELGGILNQCIHNGFGLHTFKEELTGPEYAYRFIEKVLDAKIEYKLNTMVMDISGDRVVTAMSREDGMYQIKAGAVILAMGCRERPRGALNIPGYRPAGIFSAGTAQRLVNIEGYMPGREVVILGSGDIGLIMARRMTLEGAKVKVVAELMPYSGGLKRNIVQCLDDFGIPLKLSHTVVDIEGKEHLTAVTIAAVDNKGKPIPGTEERYTCDTLLLSCGLIPENELSRTAGVEMSPITSGPVVNESLETNIPGVFACGNVLHVHDLVDYVSEEADRAGQNAAKFVKGELSDGAADIEIVATEGARYTVPSTINVDRMDDKLTVRFRVGAVYKDSYVSVYFDDERVMHNKKRIMAPGEMEQVILLKDKLAEKPGLKKITVKIEAE</sequence>
<dbReference type="PRINTS" id="PR00368">
    <property type="entry name" value="FADPNR"/>
</dbReference>
<gene>
    <name evidence="3" type="ORF">SAMN02910350_02854</name>
</gene>
<evidence type="ECO:0000259" key="2">
    <source>
        <dbReference type="Pfam" id="PF07992"/>
    </source>
</evidence>
<dbReference type="PANTHER" id="PTHR42949:SF3">
    <property type="entry name" value="ANAEROBIC GLYCEROL-3-PHOSPHATE DEHYDROGENASE SUBUNIT B"/>
    <property type="match status" value="1"/>
</dbReference>
<dbReference type="InterPro" id="IPR036188">
    <property type="entry name" value="FAD/NAD-bd_sf"/>
</dbReference>
<reference evidence="3 4" key="1">
    <citation type="submission" date="2016-10" db="EMBL/GenBank/DDBJ databases">
        <authorList>
            <person name="de Groot N.N."/>
        </authorList>
    </citation>
    <scope>NUCLEOTIDE SEQUENCE [LARGE SCALE GENOMIC DNA]</scope>
    <source>
        <strain evidence="3 4">DSM 10317</strain>
    </source>
</reference>
<evidence type="ECO:0000256" key="1">
    <source>
        <dbReference type="ARBA" id="ARBA00023002"/>
    </source>
</evidence>
<proteinExistence type="predicted"/>
<dbReference type="InterPro" id="IPR023753">
    <property type="entry name" value="FAD/NAD-binding_dom"/>
</dbReference>
<dbReference type="RefSeq" id="WP_028248284.1">
    <property type="nucleotide sequence ID" value="NZ_FMWK01000022.1"/>
</dbReference>
<name>A0A1G5S548_PSEXY</name>
<dbReference type="Gene3D" id="3.50.50.60">
    <property type="entry name" value="FAD/NAD(P)-binding domain"/>
    <property type="match status" value="2"/>
</dbReference>
<dbReference type="Pfam" id="PF07992">
    <property type="entry name" value="Pyr_redox_2"/>
    <property type="match status" value="1"/>
</dbReference>
<dbReference type="GO" id="GO:0016491">
    <property type="term" value="F:oxidoreductase activity"/>
    <property type="evidence" value="ECO:0007669"/>
    <property type="project" value="UniProtKB-KW"/>
</dbReference>
<dbReference type="InterPro" id="IPR051691">
    <property type="entry name" value="Metab_Enz_Cyan_OpOx_G3PDH"/>
</dbReference>
<dbReference type="EMBL" id="FMWK01000022">
    <property type="protein sequence ID" value="SCZ81522.1"/>
    <property type="molecule type" value="Genomic_DNA"/>
</dbReference>
<evidence type="ECO:0000313" key="4">
    <source>
        <dbReference type="Proteomes" id="UP000199428"/>
    </source>
</evidence>
<dbReference type="SUPFAM" id="SSF51905">
    <property type="entry name" value="FAD/NAD(P)-binding domain"/>
    <property type="match status" value="1"/>
</dbReference>
<protein>
    <submittedName>
        <fullName evidence="3">Thioredoxin reductase</fullName>
    </submittedName>
</protein>
<dbReference type="AlphaFoldDB" id="A0A1G5S548"/>
<organism evidence="3 4">
    <name type="scientific">Pseudobutyrivibrio xylanivorans</name>
    <dbReference type="NCBI Taxonomy" id="185007"/>
    <lineage>
        <taxon>Bacteria</taxon>
        <taxon>Bacillati</taxon>
        <taxon>Bacillota</taxon>
        <taxon>Clostridia</taxon>
        <taxon>Lachnospirales</taxon>
        <taxon>Lachnospiraceae</taxon>
        <taxon>Pseudobutyrivibrio</taxon>
    </lineage>
</organism>
<accession>A0A1G5S548</accession>
<dbReference type="PRINTS" id="PR00469">
    <property type="entry name" value="PNDRDTASEII"/>
</dbReference>